<dbReference type="EMBL" id="CAFBNS010000037">
    <property type="protein sequence ID" value="CAB4957441.1"/>
    <property type="molecule type" value="Genomic_DNA"/>
</dbReference>
<dbReference type="Gene3D" id="2.30.42.10">
    <property type="match status" value="1"/>
</dbReference>
<protein>
    <submittedName>
        <fullName evidence="1">Unannotated protein</fullName>
    </submittedName>
</protein>
<sequence>MVITSINGIRIPDYTAAIVRIRSFAPGEIITVVGNLNGGTSKSYTVTLGSAVSN</sequence>
<evidence type="ECO:0000313" key="1">
    <source>
        <dbReference type="EMBL" id="CAB4957441.1"/>
    </source>
</evidence>
<dbReference type="AlphaFoldDB" id="A0A6J7KPN3"/>
<reference evidence="1" key="1">
    <citation type="submission" date="2020-05" db="EMBL/GenBank/DDBJ databases">
        <authorList>
            <person name="Chiriac C."/>
            <person name="Salcher M."/>
            <person name="Ghai R."/>
            <person name="Kavagutti S V."/>
        </authorList>
    </citation>
    <scope>NUCLEOTIDE SEQUENCE</scope>
</reference>
<dbReference type="InterPro" id="IPR036034">
    <property type="entry name" value="PDZ_sf"/>
</dbReference>
<dbReference type="SUPFAM" id="SSF50156">
    <property type="entry name" value="PDZ domain-like"/>
    <property type="match status" value="1"/>
</dbReference>
<accession>A0A6J7KPN3</accession>
<gene>
    <name evidence="1" type="ORF">UFOPK3874_00320</name>
</gene>
<proteinExistence type="predicted"/>
<organism evidence="1">
    <name type="scientific">freshwater metagenome</name>
    <dbReference type="NCBI Taxonomy" id="449393"/>
    <lineage>
        <taxon>unclassified sequences</taxon>
        <taxon>metagenomes</taxon>
        <taxon>ecological metagenomes</taxon>
    </lineage>
</organism>
<name>A0A6J7KPN3_9ZZZZ</name>